<feature type="domain" description="NodB homology" evidence="3">
    <location>
        <begin position="97"/>
        <end position="350"/>
    </location>
</feature>
<evidence type="ECO:0000259" key="3">
    <source>
        <dbReference type="PROSITE" id="PS51677"/>
    </source>
</evidence>
<dbReference type="AlphaFoldDB" id="M5RM00"/>
<dbReference type="CDD" id="cd10918">
    <property type="entry name" value="CE4_NodB_like_5s_6s"/>
    <property type="match status" value="1"/>
</dbReference>
<organism evidence="4 5">
    <name type="scientific">Rhodopirellula maiorica SM1</name>
    <dbReference type="NCBI Taxonomy" id="1265738"/>
    <lineage>
        <taxon>Bacteria</taxon>
        <taxon>Pseudomonadati</taxon>
        <taxon>Planctomycetota</taxon>
        <taxon>Planctomycetia</taxon>
        <taxon>Pirellulales</taxon>
        <taxon>Pirellulaceae</taxon>
        <taxon>Novipirellula</taxon>
    </lineage>
</organism>
<keyword evidence="4" id="KW-0378">Hydrolase</keyword>
<dbReference type="GO" id="GO:0005576">
    <property type="term" value="C:extracellular region"/>
    <property type="evidence" value="ECO:0007669"/>
    <property type="project" value="UniProtKB-SubCell"/>
</dbReference>
<dbReference type="InterPro" id="IPR051398">
    <property type="entry name" value="Polysacch_Deacetylase"/>
</dbReference>
<dbReference type="PROSITE" id="PS51677">
    <property type="entry name" value="NODB"/>
    <property type="match status" value="1"/>
</dbReference>
<evidence type="ECO:0000256" key="1">
    <source>
        <dbReference type="ARBA" id="ARBA00004613"/>
    </source>
</evidence>
<reference evidence="4 5" key="1">
    <citation type="journal article" date="2013" name="Mar. Genomics">
        <title>Expression of sulfatases in Rhodopirellula baltica and the diversity of sulfatases in the genus Rhodopirellula.</title>
        <authorList>
            <person name="Wegner C.E."/>
            <person name="Richter-Heitmann T."/>
            <person name="Klindworth A."/>
            <person name="Klockow C."/>
            <person name="Richter M."/>
            <person name="Achstetter T."/>
            <person name="Glockner F.O."/>
            <person name="Harder J."/>
        </authorList>
    </citation>
    <scope>NUCLEOTIDE SEQUENCE [LARGE SCALE GENOMIC DNA]</scope>
    <source>
        <strain evidence="4 5">SM1</strain>
    </source>
</reference>
<evidence type="ECO:0000313" key="4">
    <source>
        <dbReference type="EMBL" id="EMI16412.1"/>
    </source>
</evidence>
<dbReference type="InterPro" id="IPR011330">
    <property type="entry name" value="Glyco_hydro/deAcase_b/a-brl"/>
</dbReference>
<dbReference type="PATRIC" id="fig|1265738.3.peg.6649"/>
<gene>
    <name evidence="4" type="ORF">RMSM_06655</name>
</gene>
<accession>M5RM00</accession>
<dbReference type="GO" id="GO:0016810">
    <property type="term" value="F:hydrolase activity, acting on carbon-nitrogen (but not peptide) bonds"/>
    <property type="evidence" value="ECO:0007669"/>
    <property type="project" value="InterPro"/>
</dbReference>
<dbReference type="SUPFAM" id="SSF88713">
    <property type="entry name" value="Glycoside hydrolase/deacetylase"/>
    <property type="match status" value="1"/>
</dbReference>
<dbReference type="PANTHER" id="PTHR34216">
    <property type="match status" value="1"/>
</dbReference>
<keyword evidence="2" id="KW-0732">Signal</keyword>
<dbReference type="OrthoDB" id="9778320at2"/>
<dbReference type="InterPro" id="IPR002509">
    <property type="entry name" value="NODB_dom"/>
</dbReference>
<evidence type="ECO:0000256" key="2">
    <source>
        <dbReference type="ARBA" id="ARBA00022729"/>
    </source>
</evidence>
<dbReference type="RefSeq" id="WP_008706741.1">
    <property type="nucleotide sequence ID" value="NZ_ANOG01000961.1"/>
</dbReference>
<dbReference type="Gene3D" id="3.20.20.370">
    <property type="entry name" value="Glycoside hydrolase/deacetylase"/>
    <property type="match status" value="1"/>
</dbReference>
<comment type="subcellular location">
    <subcellularLocation>
        <location evidence="1">Secreted</location>
    </subcellularLocation>
</comment>
<proteinExistence type="predicted"/>
<keyword evidence="5" id="KW-1185">Reference proteome</keyword>
<dbReference type="GO" id="GO:0005975">
    <property type="term" value="P:carbohydrate metabolic process"/>
    <property type="evidence" value="ECO:0007669"/>
    <property type="project" value="InterPro"/>
</dbReference>
<dbReference type="EC" id="3.-.-.-" evidence="4"/>
<dbReference type="Pfam" id="PF01522">
    <property type="entry name" value="Polysacc_deac_1"/>
    <property type="match status" value="1"/>
</dbReference>
<comment type="caution">
    <text evidence="4">The sequence shown here is derived from an EMBL/GenBank/DDBJ whole genome shotgun (WGS) entry which is preliminary data.</text>
</comment>
<sequence>MLKSLRQTAISAANTPVFGSLLRTLEKVNVTSPCDLAVVTYHRVDEADRTPLLYPGLISATPHQFAEQLDMLSSVANVVSMQQVLAACRGEHELPVKSVLITFDDACTDFADFAWPALQARDMPVTVFVPTAYPDQPERRFWWDRLYAAIWNFRSSHVDTPIGRLPLGSDQQRSRVFRELRDYVKELPHDCATEVIDKIVDQQQSPVPPRSVLCWDRLRALANQGVTLAPHTQTHPLLTRVPIAQARQEVVGSRDDVQREIGSVLPVFAYPGGQCNAAVKQMMQQEGFELAFTVQRGINHLPSADWLSLNRINVGQQTTSQILKAQLVAGWWKNRMKNGRAGSVTHPQKD</sequence>
<dbReference type="PANTHER" id="PTHR34216:SF3">
    <property type="entry name" value="POLY-BETA-1,6-N-ACETYL-D-GLUCOSAMINE N-DEACETYLASE"/>
    <property type="match status" value="1"/>
</dbReference>
<evidence type="ECO:0000313" key="5">
    <source>
        <dbReference type="Proteomes" id="UP000011991"/>
    </source>
</evidence>
<name>M5RM00_9BACT</name>
<protein>
    <submittedName>
        <fullName evidence="4">Polysaccharide deacetylase</fullName>
        <ecNumber evidence="4">3.-.-.-</ecNumber>
    </submittedName>
</protein>
<dbReference type="EMBL" id="ANOG01000961">
    <property type="protein sequence ID" value="EMI16412.1"/>
    <property type="molecule type" value="Genomic_DNA"/>
</dbReference>
<dbReference type="Proteomes" id="UP000011991">
    <property type="component" value="Unassembled WGS sequence"/>
</dbReference>